<organism evidence="10 11">
    <name type="scientific">Solimicrobium silvestre</name>
    <dbReference type="NCBI Taxonomy" id="2099400"/>
    <lineage>
        <taxon>Bacteria</taxon>
        <taxon>Pseudomonadati</taxon>
        <taxon>Pseudomonadota</taxon>
        <taxon>Betaproteobacteria</taxon>
        <taxon>Burkholderiales</taxon>
        <taxon>Oxalobacteraceae</taxon>
        <taxon>Solimicrobium</taxon>
    </lineage>
</organism>
<dbReference type="GO" id="GO:0044781">
    <property type="term" value="P:bacterial-type flagellum organization"/>
    <property type="evidence" value="ECO:0007669"/>
    <property type="project" value="UniProtKB-KW"/>
</dbReference>
<feature type="domain" description="Flagellar assembly protein FliH/Type III secretion system HrpE" evidence="9">
    <location>
        <begin position="106"/>
        <end position="232"/>
    </location>
</feature>
<feature type="compositionally biased region" description="Basic residues" evidence="8">
    <location>
        <begin position="13"/>
        <end position="22"/>
    </location>
</feature>
<keyword evidence="7" id="KW-1006">Bacterial flagellum protein export</keyword>
<evidence type="ECO:0000256" key="3">
    <source>
        <dbReference type="ARBA" id="ARBA00016507"/>
    </source>
</evidence>
<comment type="similarity">
    <text evidence="2">Belongs to the FliH family.</text>
</comment>
<gene>
    <name evidence="10" type="ORF">S2091_1502</name>
</gene>
<evidence type="ECO:0000259" key="9">
    <source>
        <dbReference type="Pfam" id="PF02108"/>
    </source>
</evidence>
<evidence type="ECO:0000256" key="6">
    <source>
        <dbReference type="ARBA" id="ARBA00022927"/>
    </source>
</evidence>
<dbReference type="GO" id="GO:0015031">
    <property type="term" value="P:protein transport"/>
    <property type="evidence" value="ECO:0007669"/>
    <property type="project" value="UniProtKB-KW"/>
</dbReference>
<keyword evidence="6" id="KW-0653">Protein transport</keyword>
<keyword evidence="4" id="KW-0813">Transport</keyword>
<evidence type="ECO:0000256" key="4">
    <source>
        <dbReference type="ARBA" id="ARBA00022448"/>
    </source>
</evidence>
<sequence>MVSIIRSPAISEHKHKLSVRRNRSPEKHETDRNSLPLATQQNHKTTESIQKEERANELASALEQTRLSIMEQFKEEAAAARELGRQRGLREGRVTGIEESKQSFANEIARIKSIAEKLPQALESGIHGMEDALVSIAFEAVCKILGTSAVTREGIKTIVQQAAANTLSNEQLVVRLQPNDFKLLQDAGGFSASLKTGQTVKWVADKKIVMGGCMIETATGELDARLETQVQALRTVLVKVRDERRATINGLLLC</sequence>
<name>A0A2S9H1S1_9BURK</name>
<evidence type="ECO:0000256" key="1">
    <source>
        <dbReference type="ARBA" id="ARBA00003041"/>
    </source>
</evidence>
<keyword evidence="10" id="KW-0282">Flagellum</keyword>
<evidence type="ECO:0000256" key="8">
    <source>
        <dbReference type="SAM" id="MobiDB-lite"/>
    </source>
</evidence>
<feature type="compositionally biased region" description="Basic and acidic residues" evidence="8">
    <location>
        <begin position="23"/>
        <end position="32"/>
    </location>
</feature>
<dbReference type="InterPro" id="IPR051472">
    <property type="entry name" value="T3SS_Stator/FliH"/>
</dbReference>
<keyword evidence="5" id="KW-1005">Bacterial flagellum biogenesis</keyword>
<dbReference type="GO" id="GO:0005829">
    <property type="term" value="C:cytosol"/>
    <property type="evidence" value="ECO:0007669"/>
    <property type="project" value="TreeGrafter"/>
</dbReference>
<dbReference type="Proteomes" id="UP000237839">
    <property type="component" value="Unassembled WGS sequence"/>
</dbReference>
<keyword evidence="11" id="KW-1185">Reference proteome</keyword>
<comment type="function">
    <text evidence="1">Needed for flagellar regrowth and assembly.</text>
</comment>
<comment type="caution">
    <text evidence="10">The sequence shown here is derived from an EMBL/GenBank/DDBJ whole genome shotgun (WGS) entry which is preliminary data.</text>
</comment>
<dbReference type="InterPro" id="IPR018035">
    <property type="entry name" value="Flagellar_FliH/T3SS_HrpE"/>
</dbReference>
<dbReference type="Pfam" id="PF02108">
    <property type="entry name" value="FliH"/>
    <property type="match status" value="1"/>
</dbReference>
<dbReference type="AlphaFoldDB" id="A0A2S9H1S1"/>
<keyword evidence="10" id="KW-0966">Cell projection</keyword>
<dbReference type="EMBL" id="PUGF01000005">
    <property type="protein sequence ID" value="PRC93893.1"/>
    <property type="molecule type" value="Genomic_DNA"/>
</dbReference>
<evidence type="ECO:0000313" key="11">
    <source>
        <dbReference type="Proteomes" id="UP000237839"/>
    </source>
</evidence>
<feature type="region of interest" description="Disordered" evidence="8">
    <location>
        <begin position="1"/>
        <end position="50"/>
    </location>
</feature>
<dbReference type="RefSeq" id="WP_165794945.1">
    <property type="nucleotide sequence ID" value="NZ_PUGF01000005.1"/>
</dbReference>
<accession>A0A2S9H1S1</accession>
<dbReference type="PANTHER" id="PTHR34982:SF1">
    <property type="entry name" value="FLAGELLAR ASSEMBLY PROTEIN FLIH"/>
    <property type="match status" value="1"/>
</dbReference>
<dbReference type="PANTHER" id="PTHR34982">
    <property type="entry name" value="YOP PROTEINS TRANSLOCATION PROTEIN L"/>
    <property type="match status" value="1"/>
</dbReference>
<evidence type="ECO:0000256" key="7">
    <source>
        <dbReference type="ARBA" id="ARBA00023225"/>
    </source>
</evidence>
<evidence type="ECO:0000313" key="10">
    <source>
        <dbReference type="EMBL" id="PRC93893.1"/>
    </source>
</evidence>
<protein>
    <recommendedName>
        <fullName evidence="3">Flagellar assembly protein FliH</fullName>
    </recommendedName>
</protein>
<evidence type="ECO:0000256" key="2">
    <source>
        <dbReference type="ARBA" id="ARBA00006602"/>
    </source>
</evidence>
<evidence type="ECO:0000256" key="5">
    <source>
        <dbReference type="ARBA" id="ARBA00022795"/>
    </source>
</evidence>
<keyword evidence="10" id="KW-0969">Cilium</keyword>
<reference evidence="10 11" key="1">
    <citation type="submission" date="2018-02" db="EMBL/GenBank/DDBJ databases">
        <title>Solimicrobium silvestre gen. nov., sp. nov., isolated from alpine forest soil.</title>
        <authorList>
            <person name="Margesin R."/>
            <person name="Albuquerque L."/>
            <person name="Zhang D.-C."/>
            <person name="Froufe H.J.C."/>
            <person name="Severino R."/>
            <person name="Roxo I."/>
            <person name="Egas C."/>
            <person name="Da Costa M.S."/>
        </authorList>
    </citation>
    <scope>NUCLEOTIDE SEQUENCE [LARGE SCALE GENOMIC DNA]</scope>
    <source>
        <strain evidence="10 11">S20-91</strain>
    </source>
</reference>
<proteinExistence type="inferred from homology"/>